<feature type="transmembrane region" description="Helical" evidence="1">
    <location>
        <begin position="60"/>
        <end position="80"/>
    </location>
</feature>
<dbReference type="Pfam" id="PF18895">
    <property type="entry name" value="T4SS_pilin"/>
    <property type="match status" value="1"/>
</dbReference>
<dbReference type="InterPro" id="IPR043993">
    <property type="entry name" value="T4SS_pilin"/>
</dbReference>
<name>A0A1G2KB61_9BACT</name>
<comment type="caution">
    <text evidence="2">The sequence shown here is derived from an EMBL/GenBank/DDBJ whole genome shotgun (WGS) entry which is preliminary data.</text>
</comment>
<dbReference type="EMBL" id="MHQC01000006">
    <property type="protein sequence ID" value="OGZ95700.1"/>
    <property type="molecule type" value="Genomic_DNA"/>
</dbReference>
<keyword evidence="1" id="KW-1133">Transmembrane helix</keyword>
<evidence type="ECO:0008006" key="4">
    <source>
        <dbReference type="Google" id="ProtNLM"/>
    </source>
</evidence>
<keyword evidence="1" id="KW-0472">Membrane</keyword>
<accession>A0A1G2KB61</accession>
<dbReference type="AlphaFoldDB" id="A0A1G2KB61"/>
<dbReference type="Proteomes" id="UP000177152">
    <property type="component" value="Unassembled WGS sequence"/>
</dbReference>
<keyword evidence="1" id="KW-0812">Transmembrane</keyword>
<protein>
    <recommendedName>
        <fullName evidence="4">TrbC/VIRB2 family protein</fullName>
    </recommendedName>
</protein>
<reference evidence="2 3" key="1">
    <citation type="journal article" date="2016" name="Nat. Commun.">
        <title>Thousands of microbial genomes shed light on interconnected biogeochemical processes in an aquifer system.</title>
        <authorList>
            <person name="Anantharaman K."/>
            <person name="Brown C.T."/>
            <person name="Hug L.A."/>
            <person name="Sharon I."/>
            <person name="Castelle C.J."/>
            <person name="Probst A.J."/>
            <person name="Thomas B.C."/>
            <person name="Singh A."/>
            <person name="Wilkins M.J."/>
            <person name="Karaoz U."/>
            <person name="Brodie E.L."/>
            <person name="Williams K.H."/>
            <person name="Hubbard S.S."/>
            <person name="Banfield J.F."/>
        </authorList>
    </citation>
    <scope>NUCLEOTIDE SEQUENCE [LARGE SCALE GENOMIC DNA]</scope>
</reference>
<feature type="transmembrane region" description="Helical" evidence="1">
    <location>
        <begin position="92"/>
        <end position="118"/>
    </location>
</feature>
<organism evidence="2 3">
    <name type="scientific">Candidatus Sungbacteria bacterium RIFCSPHIGHO2_01_FULL_47_32</name>
    <dbReference type="NCBI Taxonomy" id="1802264"/>
    <lineage>
        <taxon>Bacteria</taxon>
        <taxon>Candidatus Sungiibacteriota</taxon>
    </lineage>
</organism>
<sequence>MNTIFQKSMLSPRAVLLSFSLAFFLFGAFAVFAQIEIDPPTGTATFIDLVKKLAQFLRDIGIPIAVIMILYAGLVYMTAAGNPKRIQLAHSIFIWSLLGLAILLIGSGIATMVCKFLGGASC</sequence>
<evidence type="ECO:0000313" key="2">
    <source>
        <dbReference type="EMBL" id="OGZ95700.1"/>
    </source>
</evidence>
<evidence type="ECO:0000313" key="3">
    <source>
        <dbReference type="Proteomes" id="UP000177152"/>
    </source>
</evidence>
<proteinExistence type="predicted"/>
<evidence type="ECO:0000256" key="1">
    <source>
        <dbReference type="SAM" id="Phobius"/>
    </source>
</evidence>
<gene>
    <name evidence="2" type="ORF">A2633_01840</name>
</gene>